<dbReference type="AlphaFoldDB" id="A0A699VBI4"/>
<dbReference type="EMBL" id="BKCJ011428689">
    <property type="protein sequence ID" value="GFD32842.1"/>
    <property type="molecule type" value="Genomic_DNA"/>
</dbReference>
<proteinExistence type="predicted"/>
<sequence>DDSDSQDGSVEDVDEKAEAFNLMARNFHKFFRNGDESSKKKELAIIAG</sequence>
<gene>
    <name evidence="1" type="ORF">Tci_904811</name>
</gene>
<name>A0A699VBI4_TANCI</name>
<accession>A0A699VBI4</accession>
<evidence type="ECO:0000313" key="1">
    <source>
        <dbReference type="EMBL" id="GFD32842.1"/>
    </source>
</evidence>
<protein>
    <submittedName>
        <fullName evidence="1">Uncharacterized protein</fullName>
    </submittedName>
</protein>
<reference evidence="1" key="1">
    <citation type="journal article" date="2019" name="Sci. Rep.">
        <title>Draft genome of Tanacetum cinerariifolium, the natural source of mosquito coil.</title>
        <authorList>
            <person name="Yamashiro T."/>
            <person name="Shiraishi A."/>
            <person name="Satake H."/>
            <person name="Nakayama K."/>
        </authorList>
    </citation>
    <scope>NUCLEOTIDE SEQUENCE</scope>
</reference>
<feature type="non-terminal residue" evidence="1">
    <location>
        <position position="1"/>
    </location>
</feature>
<comment type="caution">
    <text evidence="1">The sequence shown here is derived from an EMBL/GenBank/DDBJ whole genome shotgun (WGS) entry which is preliminary data.</text>
</comment>
<organism evidence="1">
    <name type="scientific">Tanacetum cinerariifolium</name>
    <name type="common">Dalmatian daisy</name>
    <name type="synonym">Chrysanthemum cinerariifolium</name>
    <dbReference type="NCBI Taxonomy" id="118510"/>
    <lineage>
        <taxon>Eukaryota</taxon>
        <taxon>Viridiplantae</taxon>
        <taxon>Streptophyta</taxon>
        <taxon>Embryophyta</taxon>
        <taxon>Tracheophyta</taxon>
        <taxon>Spermatophyta</taxon>
        <taxon>Magnoliopsida</taxon>
        <taxon>eudicotyledons</taxon>
        <taxon>Gunneridae</taxon>
        <taxon>Pentapetalae</taxon>
        <taxon>asterids</taxon>
        <taxon>campanulids</taxon>
        <taxon>Asterales</taxon>
        <taxon>Asteraceae</taxon>
        <taxon>Asteroideae</taxon>
        <taxon>Anthemideae</taxon>
        <taxon>Anthemidinae</taxon>
        <taxon>Tanacetum</taxon>
    </lineage>
</organism>